<dbReference type="Gene3D" id="3.20.20.100">
    <property type="entry name" value="NADP-dependent oxidoreductase domain"/>
    <property type="match status" value="1"/>
</dbReference>
<dbReference type="GO" id="GO:0016652">
    <property type="term" value="F:oxidoreductase activity, acting on NAD(P)H as acceptor"/>
    <property type="evidence" value="ECO:0007669"/>
    <property type="project" value="InterPro"/>
</dbReference>
<dbReference type="AlphaFoldDB" id="A0A2V1AKZ4"/>
<sequence>MTQPLNVQIPGPKLTTKSGHEVKIGTGSGTKWQKIKKGRDPSKRGDLLPEAIDYLVDAINNGFRHIDTAEIYTTHPEVAAAIAKSDVPREDLFVATKYNPGVEPQPATFDSAAAWVDASLKELGLDYLDSILIHFPFFNPKFSKGQTVESVWKDLIEAKKAGKVRYIGVSNFGVEHLKELFKVAGGDPEFYPAVNQIEFHPYLQNQSPGIVKFSHENNILVEAYGPLSPLFRVVKDGEEVKDHPLTKVLPQIAEKHGRAESQILLRYTLQKGILPITTSSKSERQIEALAIYEFALSDEEVAQIDKAGSEFEFRGFFLGFF</sequence>
<accession>A0A2V1AKZ4</accession>
<dbReference type="Pfam" id="PF00248">
    <property type="entry name" value="Aldo_ket_red"/>
    <property type="match status" value="1"/>
</dbReference>
<dbReference type="RefSeq" id="XP_025339927.1">
    <property type="nucleotide sequence ID" value="XM_025484996.1"/>
</dbReference>
<gene>
    <name evidence="14" type="ORF">CXQ85_001281</name>
</gene>
<evidence type="ECO:0000313" key="14">
    <source>
        <dbReference type="EMBL" id="PVH18987.1"/>
    </source>
</evidence>
<reference evidence="14 15" key="1">
    <citation type="submission" date="2017-12" db="EMBL/GenBank/DDBJ databases">
        <title>Genome Sequence of a Multidrug-Resistant Candida haemulonii Isolate from a Patient with Chronic Leg Ulcers in Israel.</title>
        <authorList>
            <person name="Chow N.A."/>
            <person name="Gade L."/>
            <person name="Batra D."/>
            <person name="Rowe L.A."/>
            <person name="Ben-Ami R."/>
            <person name="Loparev V.N."/>
            <person name="Litvintseva A.P."/>
        </authorList>
    </citation>
    <scope>NUCLEOTIDE SEQUENCE [LARGE SCALE GENOMIC DNA]</scope>
    <source>
        <strain evidence="14 15">B11899</strain>
    </source>
</reference>
<feature type="domain" description="NADP-dependent oxidoreductase" evidence="13">
    <location>
        <begin position="50"/>
        <end position="307"/>
    </location>
</feature>
<keyword evidence="3" id="KW-0560">Oxidoreductase</keyword>
<dbReference type="OrthoDB" id="416253at2759"/>
<evidence type="ECO:0000256" key="11">
    <source>
        <dbReference type="PIRSR" id="PIRSR000097-3"/>
    </source>
</evidence>
<dbReference type="InterPro" id="IPR018170">
    <property type="entry name" value="Aldo/ket_reductase_CS"/>
</dbReference>
<evidence type="ECO:0000313" key="15">
    <source>
        <dbReference type="Proteomes" id="UP000244309"/>
    </source>
</evidence>
<feature type="region of interest" description="Disordered" evidence="12">
    <location>
        <begin position="1"/>
        <end position="20"/>
    </location>
</feature>
<dbReference type="EC" id="1.1.1.358" evidence="6"/>
<dbReference type="SUPFAM" id="SSF51430">
    <property type="entry name" value="NAD(P)-linked oxidoreductase"/>
    <property type="match status" value="1"/>
</dbReference>
<comment type="catalytic activity">
    <reaction evidence="5">
        <text>isatin + NADPH + H(+) = 3-hydroxyindolin-2-one + NADP(+)</text>
        <dbReference type="Rhea" id="RHEA:68608"/>
        <dbReference type="ChEBI" id="CHEBI:15378"/>
        <dbReference type="ChEBI" id="CHEBI:27539"/>
        <dbReference type="ChEBI" id="CHEBI:28536"/>
        <dbReference type="ChEBI" id="CHEBI:57783"/>
        <dbReference type="ChEBI" id="CHEBI:58349"/>
    </reaction>
</comment>
<organism evidence="14 15">
    <name type="scientific">Candidozyma haemuli</name>
    <dbReference type="NCBI Taxonomy" id="45357"/>
    <lineage>
        <taxon>Eukaryota</taxon>
        <taxon>Fungi</taxon>
        <taxon>Dikarya</taxon>
        <taxon>Ascomycota</taxon>
        <taxon>Saccharomycotina</taxon>
        <taxon>Pichiomycetes</taxon>
        <taxon>Metschnikowiaceae</taxon>
        <taxon>Candidozyma</taxon>
    </lineage>
</organism>
<dbReference type="InterPro" id="IPR023210">
    <property type="entry name" value="NADP_OxRdtase_dom"/>
</dbReference>
<evidence type="ECO:0000256" key="3">
    <source>
        <dbReference type="ARBA" id="ARBA00023002"/>
    </source>
</evidence>
<dbReference type="PROSITE" id="PS00062">
    <property type="entry name" value="ALDOKETO_REDUCTASE_2"/>
    <property type="match status" value="1"/>
</dbReference>
<evidence type="ECO:0000256" key="7">
    <source>
        <dbReference type="ARBA" id="ARBA00079693"/>
    </source>
</evidence>
<evidence type="ECO:0000256" key="2">
    <source>
        <dbReference type="ARBA" id="ARBA00022857"/>
    </source>
</evidence>
<dbReference type="GeneID" id="37006612"/>
<dbReference type="GO" id="GO:0047011">
    <property type="term" value="F:2-dehydropantolactone reductase (A-specific) activity"/>
    <property type="evidence" value="ECO:0007669"/>
    <property type="project" value="UniProtKB-ARBA"/>
</dbReference>
<evidence type="ECO:0000256" key="5">
    <source>
        <dbReference type="ARBA" id="ARBA00051098"/>
    </source>
</evidence>
<proteinExistence type="inferred from homology"/>
<evidence type="ECO:0000256" key="1">
    <source>
        <dbReference type="ARBA" id="ARBA00007905"/>
    </source>
</evidence>
<dbReference type="InterPro" id="IPR044494">
    <property type="entry name" value="AKR3C2/3"/>
</dbReference>
<dbReference type="GO" id="GO:0042180">
    <property type="term" value="P:ketone metabolic process"/>
    <property type="evidence" value="ECO:0007669"/>
    <property type="project" value="UniProtKB-ARBA"/>
</dbReference>
<evidence type="ECO:0000256" key="10">
    <source>
        <dbReference type="PIRSR" id="PIRSR000097-2"/>
    </source>
</evidence>
<evidence type="ECO:0000256" key="8">
    <source>
        <dbReference type="ARBA" id="ARBA00081322"/>
    </source>
</evidence>
<dbReference type="FunFam" id="3.20.20.100:FF:000002">
    <property type="entry name" value="2,5-diketo-D-gluconic acid reductase A"/>
    <property type="match status" value="1"/>
</dbReference>
<dbReference type="VEuPathDB" id="FungiDB:CXQ85_001281"/>
<evidence type="ECO:0000256" key="4">
    <source>
        <dbReference type="ARBA" id="ARBA00050878"/>
    </source>
</evidence>
<evidence type="ECO:0000256" key="9">
    <source>
        <dbReference type="PIRSR" id="PIRSR000097-1"/>
    </source>
</evidence>
<dbReference type="STRING" id="45357.A0A2V1AKZ4"/>
<dbReference type="CDD" id="cd19120">
    <property type="entry name" value="AKR_AKR3C2-3"/>
    <property type="match status" value="1"/>
</dbReference>
<feature type="site" description="Lowers pKa of active site Tyr" evidence="11">
    <location>
        <position position="97"/>
    </location>
</feature>
<comment type="caution">
    <text evidence="14">The sequence shown here is derived from an EMBL/GenBank/DDBJ whole genome shotgun (WGS) entry which is preliminary data.</text>
</comment>
<feature type="active site" description="Proton donor" evidence="9">
    <location>
        <position position="72"/>
    </location>
</feature>
<keyword evidence="2" id="KW-0521">NADP</keyword>
<evidence type="ECO:0000259" key="13">
    <source>
        <dbReference type="Pfam" id="PF00248"/>
    </source>
</evidence>
<dbReference type="PIRSF" id="PIRSF000097">
    <property type="entry name" value="AKR"/>
    <property type="match status" value="1"/>
</dbReference>
<name>A0A2V1AKZ4_9ASCO</name>
<dbReference type="PRINTS" id="PR00069">
    <property type="entry name" value="ALDKETRDTASE"/>
</dbReference>
<dbReference type="Proteomes" id="UP000244309">
    <property type="component" value="Unassembled WGS sequence"/>
</dbReference>
<dbReference type="InterPro" id="IPR036812">
    <property type="entry name" value="NAD(P)_OxRdtase_dom_sf"/>
</dbReference>
<evidence type="ECO:0000256" key="12">
    <source>
        <dbReference type="SAM" id="MobiDB-lite"/>
    </source>
</evidence>
<dbReference type="PANTHER" id="PTHR43827:SF3">
    <property type="entry name" value="NADP-DEPENDENT OXIDOREDUCTASE DOMAIN-CONTAINING PROTEIN"/>
    <property type="match status" value="1"/>
</dbReference>
<comment type="similarity">
    <text evidence="1">Belongs to the aldo/keto reductase family.</text>
</comment>
<feature type="binding site" evidence="10">
    <location>
        <position position="134"/>
    </location>
    <ligand>
        <name>substrate</name>
    </ligand>
</feature>
<dbReference type="EMBL" id="PKFO01000001">
    <property type="protein sequence ID" value="PVH18987.1"/>
    <property type="molecule type" value="Genomic_DNA"/>
</dbReference>
<comment type="catalytic activity">
    <reaction evidence="4">
        <text>(R)-pantolactone + NADP(+) = 2-dehydropantolactone + NADPH + H(+)</text>
        <dbReference type="Rhea" id="RHEA:18981"/>
        <dbReference type="ChEBI" id="CHEBI:15378"/>
        <dbReference type="ChEBI" id="CHEBI:16719"/>
        <dbReference type="ChEBI" id="CHEBI:18395"/>
        <dbReference type="ChEBI" id="CHEBI:57783"/>
        <dbReference type="ChEBI" id="CHEBI:58349"/>
        <dbReference type="EC" id="1.1.1.358"/>
    </reaction>
</comment>
<protein>
    <recommendedName>
        <fullName evidence="7">2-dehydropantolactone reductase</fullName>
        <ecNumber evidence="6">1.1.1.358</ecNumber>
    </recommendedName>
    <alternativeName>
        <fullName evidence="7">2-dehydropantolactone reductase</fullName>
    </alternativeName>
    <alternativeName>
        <fullName evidence="8">Ketopantoyl-lactone reductase</fullName>
    </alternativeName>
</protein>
<dbReference type="PANTHER" id="PTHR43827">
    <property type="entry name" value="2,5-DIKETO-D-GLUCONIC ACID REDUCTASE"/>
    <property type="match status" value="1"/>
</dbReference>
<dbReference type="InterPro" id="IPR020471">
    <property type="entry name" value="AKR"/>
</dbReference>
<keyword evidence="15" id="KW-1185">Reference proteome</keyword>
<evidence type="ECO:0000256" key="6">
    <source>
        <dbReference type="ARBA" id="ARBA00066965"/>
    </source>
</evidence>